<keyword evidence="4" id="KW-0677">Repeat</keyword>
<gene>
    <name evidence="12" type="ORF">N339_12703</name>
</gene>
<keyword evidence="7" id="KW-0809">Transit peptide</keyword>
<dbReference type="CDD" id="cd16174">
    <property type="entry name" value="EFh_MICU2"/>
    <property type="match status" value="1"/>
</dbReference>
<dbReference type="InterPro" id="IPR039800">
    <property type="entry name" value="MICU1/2/3"/>
</dbReference>
<dbReference type="GO" id="GO:0051560">
    <property type="term" value="P:mitochondrial calcium ion homeostasis"/>
    <property type="evidence" value="ECO:0007669"/>
    <property type="project" value="TreeGrafter"/>
</dbReference>
<evidence type="ECO:0000313" key="12">
    <source>
        <dbReference type="EMBL" id="KFV06016.1"/>
    </source>
</evidence>
<protein>
    <recommendedName>
        <fullName evidence="11">EF-hand domain-containing protein</fullName>
    </recommendedName>
</protein>
<dbReference type="Proteomes" id="UP000053149">
    <property type="component" value="Unassembled WGS sequence"/>
</dbReference>
<dbReference type="GO" id="GO:0005509">
    <property type="term" value="F:calcium ion binding"/>
    <property type="evidence" value="ECO:0007669"/>
    <property type="project" value="InterPro"/>
</dbReference>
<evidence type="ECO:0000256" key="4">
    <source>
        <dbReference type="ARBA" id="ARBA00022737"/>
    </source>
</evidence>
<feature type="domain" description="EF-hand" evidence="11">
    <location>
        <begin position="46"/>
        <end position="81"/>
    </location>
</feature>
<dbReference type="SUPFAM" id="SSF47473">
    <property type="entry name" value="EF-hand"/>
    <property type="match status" value="2"/>
</dbReference>
<comment type="subcellular location">
    <subcellularLocation>
        <location evidence="1">Mitochondrion inner membrane</location>
    </subcellularLocation>
    <subcellularLocation>
        <location evidence="2">Mitochondrion intermembrane space</location>
    </subcellularLocation>
</comment>
<dbReference type="FunFam" id="1.10.238.10:FF:000149">
    <property type="entry name" value="Mitochondrial calcium uptake family member 3"/>
    <property type="match status" value="1"/>
</dbReference>
<evidence type="ECO:0000256" key="3">
    <source>
        <dbReference type="ARBA" id="ARBA00022723"/>
    </source>
</evidence>
<dbReference type="PROSITE" id="PS50222">
    <property type="entry name" value="EF_HAND_2"/>
    <property type="match status" value="2"/>
</dbReference>
<evidence type="ECO:0000313" key="13">
    <source>
        <dbReference type="Proteomes" id="UP000053149"/>
    </source>
</evidence>
<dbReference type="GO" id="GO:1990246">
    <property type="term" value="C:uniplex complex"/>
    <property type="evidence" value="ECO:0007669"/>
    <property type="project" value="TreeGrafter"/>
</dbReference>
<reference evidence="12 13" key="1">
    <citation type="submission" date="2014-04" db="EMBL/GenBank/DDBJ databases">
        <title>Genome evolution of avian class.</title>
        <authorList>
            <person name="Zhang G."/>
            <person name="Li C."/>
        </authorList>
    </citation>
    <scope>NUCLEOTIDE SEQUENCE [LARGE SCALE GENOMIC DNA]</scope>
    <source>
        <strain evidence="12">BGI_N339</strain>
    </source>
</reference>
<evidence type="ECO:0000256" key="1">
    <source>
        <dbReference type="ARBA" id="ARBA00004273"/>
    </source>
</evidence>
<name>A0A093DV39_9AVES</name>
<keyword evidence="13" id="KW-1185">Reference proteome</keyword>
<keyword evidence="10" id="KW-1015">Disulfide bond</keyword>
<dbReference type="Pfam" id="PF13833">
    <property type="entry name" value="EF-hand_8"/>
    <property type="match status" value="1"/>
</dbReference>
<keyword evidence="3" id="KW-0479">Metal-binding</keyword>
<feature type="domain" description="EF-hand" evidence="11">
    <location>
        <begin position="235"/>
        <end position="270"/>
    </location>
</feature>
<dbReference type="Gene3D" id="1.10.238.10">
    <property type="entry name" value="EF-hand"/>
    <property type="match status" value="2"/>
</dbReference>
<dbReference type="PANTHER" id="PTHR12294">
    <property type="entry name" value="EF HAND DOMAIN FAMILY A1,A2-RELATED"/>
    <property type="match status" value="1"/>
</dbReference>
<dbReference type="PANTHER" id="PTHR12294:SF3">
    <property type="entry name" value="CALCIUM UPTAKE PROTEIN 2, MITOCHONDRIAL"/>
    <property type="match status" value="1"/>
</dbReference>
<dbReference type="InterPro" id="IPR002048">
    <property type="entry name" value="EF_hand_dom"/>
</dbReference>
<dbReference type="InterPro" id="IPR011992">
    <property type="entry name" value="EF-hand-dom_pair"/>
</dbReference>
<keyword evidence="5" id="KW-0999">Mitochondrion inner membrane</keyword>
<dbReference type="SMART" id="SM00054">
    <property type="entry name" value="EFh"/>
    <property type="match status" value="2"/>
</dbReference>
<evidence type="ECO:0000259" key="11">
    <source>
        <dbReference type="PROSITE" id="PS50222"/>
    </source>
</evidence>
<feature type="non-terminal residue" evidence="12">
    <location>
        <position position="1"/>
    </location>
</feature>
<feature type="non-terminal residue" evidence="12">
    <location>
        <position position="307"/>
    </location>
</feature>
<evidence type="ECO:0000256" key="2">
    <source>
        <dbReference type="ARBA" id="ARBA00004569"/>
    </source>
</evidence>
<dbReference type="EMBL" id="KL231447">
    <property type="protein sequence ID" value="KFV06016.1"/>
    <property type="molecule type" value="Genomic_DNA"/>
</dbReference>
<dbReference type="GO" id="GO:0005758">
    <property type="term" value="C:mitochondrial intermembrane space"/>
    <property type="evidence" value="ECO:0007669"/>
    <property type="project" value="UniProtKB-SubCell"/>
</dbReference>
<proteinExistence type="predicted"/>
<evidence type="ECO:0000256" key="5">
    <source>
        <dbReference type="ARBA" id="ARBA00022792"/>
    </source>
</evidence>
<keyword evidence="6" id="KW-0106">Calcium</keyword>
<dbReference type="GO" id="GO:0036444">
    <property type="term" value="P:calcium import into the mitochondrion"/>
    <property type="evidence" value="ECO:0007669"/>
    <property type="project" value="TreeGrafter"/>
</dbReference>
<evidence type="ECO:0000256" key="10">
    <source>
        <dbReference type="ARBA" id="ARBA00023157"/>
    </source>
</evidence>
<dbReference type="InterPro" id="IPR018247">
    <property type="entry name" value="EF_Hand_1_Ca_BS"/>
</dbReference>
<evidence type="ECO:0000256" key="7">
    <source>
        <dbReference type="ARBA" id="ARBA00022946"/>
    </source>
</evidence>
<keyword evidence="9" id="KW-0472">Membrane</keyword>
<evidence type="ECO:0000256" key="6">
    <source>
        <dbReference type="ARBA" id="ARBA00022837"/>
    </source>
</evidence>
<dbReference type="AlphaFoldDB" id="A0A093DV39"/>
<dbReference type="PROSITE" id="PS00018">
    <property type="entry name" value="EF_HAND_1"/>
    <property type="match status" value="1"/>
</dbReference>
<organism evidence="12 13">
    <name type="scientific">Pterocles gutturalis</name>
    <name type="common">yellow-throated sandgrouse</name>
    <dbReference type="NCBI Taxonomy" id="240206"/>
    <lineage>
        <taxon>Eukaryota</taxon>
        <taxon>Metazoa</taxon>
        <taxon>Chordata</taxon>
        <taxon>Craniata</taxon>
        <taxon>Vertebrata</taxon>
        <taxon>Euteleostomi</taxon>
        <taxon>Archelosauria</taxon>
        <taxon>Archosauria</taxon>
        <taxon>Dinosauria</taxon>
        <taxon>Saurischia</taxon>
        <taxon>Theropoda</taxon>
        <taxon>Coelurosauria</taxon>
        <taxon>Aves</taxon>
        <taxon>Neognathae</taxon>
        <taxon>Neoaves</taxon>
        <taxon>Columbimorphae</taxon>
        <taxon>Pterocliformes</taxon>
        <taxon>Pteroclidae</taxon>
        <taxon>Pterocles</taxon>
    </lineage>
</organism>
<evidence type="ECO:0000256" key="8">
    <source>
        <dbReference type="ARBA" id="ARBA00023128"/>
    </source>
</evidence>
<accession>A0A093DV39</accession>
<keyword evidence="8" id="KW-0496">Mitochondrion</keyword>
<evidence type="ECO:0000256" key="9">
    <source>
        <dbReference type="ARBA" id="ARBA00023136"/>
    </source>
</evidence>
<sequence>LSLKEVDAALLCVAKAKPGPTFFRELGDKGLISYAEYLFLLTILTKPQTGFQIAFKMLDTDGNEQVEKKEFFKLQRIIGKEDDLKTDGDETVFRGAELESCGVNTLLLVHFFGKEGKEKLRYSEFFRFMENLQTEVQEMEFIKFSKGLSVMRKEDFAEWLLYFTDEENNEIYWQNVKDRIETGENISLEEFKTFCKFTNNLEDFSIAMQMFTVANRPVKRAEFKRAVKVATGQELSDNVLDTIFKIFDLDGDDCLSHSEFLGVLRNRIHRGLRVPQQQGIQGYWKCVKRESIKGAKEVWKQTGKSPF</sequence>